<protein>
    <submittedName>
        <fullName evidence="1">Polyketide cyclase</fullName>
    </submittedName>
</protein>
<name>A0A0U4CSH2_9ACTN</name>
<evidence type="ECO:0000313" key="1">
    <source>
        <dbReference type="EMBL" id="ALX06086.1"/>
    </source>
</evidence>
<organism evidence="1 2">
    <name type="scientific">Aeromicrobium erythreum</name>
    <dbReference type="NCBI Taxonomy" id="2041"/>
    <lineage>
        <taxon>Bacteria</taxon>
        <taxon>Bacillati</taxon>
        <taxon>Actinomycetota</taxon>
        <taxon>Actinomycetes</taxon>
        <taxon>Propionibacteriales</taxon>
        <taxon>Nocardioidaceae</taxon>
        <taxon>Aeromicrobium</taxon>
    </lineage>
</organism>
<gene>
    <name evidence="1" type="ORF">AERYTH_15965</name>
</gene>
<sequence>MSQHRVRAERRIDAPVEDVWAVVDDTSRYAEWVDGCLEVTRHHGSATVGDTYGERNSTLGPLIATTTWTVLEVEPHLRRVDAGEGLAPLRDFRNVFTFTPTSDGRGTLMTYEVTFGLALGPLGRVLAAVLGRSLPQEFQRSMQNLDTLLRSERPLPREAR</sequence>
<dbReference type="SUPFAM" id="SSF55961">
    <property type="entry name" value="Bet v1-like"/>
    <property type="match status" value="1"/>
</dbReference>
<dbReference type="STRING" id="2041.AERYTH_15965"/>
<evidence type="ECO:0000313" key="2">
    <source>
        <dbReference type="Proteomes" id="UP000067689"/>
    </source>
</evidence>
<dbReference type="Proteomes" id="UP000067689">
    <property type="component" value="Chromosome"/>
</dbReference>
<dbReference type="CDD" id="cd07812">
    <property type="entry name" value="SRPBCC"/>
    <property type="match status" value="1"/>
</dbReference>
<dbReference type="RefSeq" id="WP_067860691.1">
    <property type="nucleotide sequence ID" value="NZ_CP011502.1"/>
</dbReference>
<dbReference type="OrthoDB" id="4483486at2"/>
<accession>A0A0U4CSH2</accession>
<dbReference type="InterPro" id="IPR019587">
    <property type="entry name" value="Polyketide_cyclase/dehydratase"/>
</dbReference>
<dbReference type="PATRIC" id="fig|2041.4.peg.3334"/>
<dbReference type="Gene3D" id="3.30.530.20">
    <property type="match status" value="1"/>
</dbReference>
<dbReference type="KEGG" id="aer:AERYTH_15965"/>
<dbReference type="InterPro" id="IPR023393">
    <property type="entry name" value="START-like_dom_sf"/>
</dbReference>
<dbReference type="Pfam" id="PF10604">
    <property type="entry name" value="Polyketide_cyc2"/>
    <property type="match status" value="1"/>
</dbReference>
<proteinExistence type="predicted"/>
<keyword evidence="2" id="KW-1185">Reference proteome</keyword>
<dbReference type="AlphaFoldDB" id="A0A0U4CSH2"/>
<dbReference type="EMBL" id="CP011502">
    <property type="protein sequence ID" value="ALX06086.1"/>
    <property type="molecule type" value="Genomic_DNA"/>
</dbReference>
<reference evidence="1 2" key="1">
    <citation type="journal article" date="1991" name="Int. J. Syst. Bacteriol.">
        <title>Description of the erythromycin-producing bacterium Arthrobacter sp. strain NRRL B-3381 as Aeromicrobium erythreum gen. nov., sp. nov.</title>
        <authorList>
            <person name="Miller E.S."/>
            <person name="Woese C.R."/>
            <person name="Brenner S."/>
        </authorList>
    </citation>
    <scope>NUCLEOTIDE SEQUENCE [LARGE SCALE GENOMIC DNA]</scope>
    <source>
        <strain evidence="1 2">AR18</strain>
    </source>
</reference>